<gene>
    <name evidence="1" type="ORF">DJ017_19435</name>
</gene>
<evidence type="ECO:0000313" key="2">
    <source>
        <dbReference type="Proteomes" id="UP000249254"/>
    </source>
</evidence>
<accession>A0A328AEF0</accession>
<evidence type="ECO:0000313" key="1">
    <source>
        <dbReference type="EMBL" id="RAK51138.1"/>
    </source>
</evidence>
<comment type="caution">
    <text evidence="1">The sequence shown here is derived from an EMBL/GenBank/DDBJ whole genome shotgun (WGS) entry which is preliminary data.</text>
</comment>
<keyword evidence="2" id="KW-1185">Reference proteome</keyword>
<dbReference type="Proteomes" id="UP000249254">
    <property type="component" value="Unassembled WGS sequence"/>
</dbReference>
<organism evidence="1 2">
    <name type="scientific">Phenylobacterium soli</name>
    <dbReference type="NCBI Taxonomy" id="2170551"/>
    <lineage>
        <taxon>Bacteria</taxon>
        <taxon>Pseudomonadati</taxon>
        <taxon>Pseudomonadota</taxon>
        <taxon>Alphaproteobacteria</taxon>
        <taxon>Caulobacterales</taxon>
        <taxon>Caulobacteraceae</taxon>
        <taxon>Phenylobacterium</taxon>
    </lineage>
</organism>
<protein>
    <submittedName>
        <fullName evidence="1">Uncharacterized protein</fullName>
    </submittedName>
</protein>
<proteinExistence type="predicted"/>
<name>A0A328AEF0_9CAUL</name>
<reference evidence="2" key="1">
    <citation type="submission" date="2018-05" db="EMBL/GenBank/DDBJ databases">
        <authorList>
            <person name="Li X."/>
        </authorList>
    </citation>
    <scope>NUCLEOTIDE SEQUENCE [LARGE SCALE GENOMIC DNA]</scope>
    <source>
        <strain evidence="2">LX32</strain>
    </source>
</reference>
<sequence>MLVFSAVTAAHAADPSPLTPADIRYLKTLGQSQAELVNMQPTAEMLDKLHQLINDPLTAQKPKARSDAVFRELDHISARSLWCADHPADKDCDGFKPVSTR</sequence>
<dbReference type="EMBL" id="QFYQ01000003">
    <property type="protein sequence ID" value="RAK51138.1"/>
    <property type="molecule type" value="Genomic_DNA"/>
</dbReference>
<dbReference type="AlphaFoldDB" id="A0A328AEF0"/>